<evidence type="ECO:0000313" key="3">
    <source>
        <dbReference type="Proteomes" id="UP001596516"/>
    </source>
</evidence>
<feature type="transmembrane region" description="Helical" evidence="1">
    <location>
        <begin position="83"/>
        <end position="101"/>
    </location>
</feature>
<keyword evidence="1" id="KW-0812">Transmembrane</keyword>
<evidence type="ECO:0000256" key="1">
    <source>
        <dbReference type="SAM" id="Phobius"/>
    </source>
</evidence>
<sequence>MARMTEPTTEDLARQMDALKGDLAKITETLSELGKAQGRALADDVRARAERARAEGERQAEYLQHRAEEMVDEAADMIRRQPAMALGLAAGVGFLVGLMTSRK</sequence>
<reference evidence="3" key="1">
    <citation type="journal article" date="2019" name="Int. J. Syst. Evol. Microbiol.">
        <title>The Global Catalogue of Microorganisms (GCM) 10K type strain sequencing project: providing services to taxonomists for standard genome sequencing and annotation.</title>
        <authorList>
            <consortium name="The Broad Institute Genomics Platform"/>
            <consortium name="The Broad Institute Genome Sequencing Center for Infectious Disease"/>
            <person name="Wu L."/>
            <person name="Ma J."/>
        </authorList>
    </citation>
    <scope>NUCLEOTIDE SEQUENCE [LARGE SCALE GENOMIC DNA]</scope>
    <source>
        <strain evidence="3">CGMCC 1.12750</strain>
    </source>
</reference>
<accession>A0ABW2UPZ0</accession>
<organism evidence="2 3">
    <name type="scientific">Plastorhodobacter daqingensis</name>
    <dbReference type="NCBI Taxonomy" id="1387281"/>
    <lineage>
        <taxon>Bacteria</taxon>
        <taxon>Pseudomonadati</taxon>
        <taxon>Pseudomonadota</taxon>
        <taxon>Alphaproteobacteria</taxon>
        <taxon>Rhodobacterales</taxon>
        <taxon>Paracoccaceae</taxon>
        <taxon>Plastorhodobacter</taxon>
    </lineage>
</organism>
<gene>
    <name evidence="2" type="ORF">ACFQXB_13840</name>
</gene>
<dbReference type="Proteomes" id="UP001596516">
    <property type="component" value="Unassembled WGS sequence"/>
</dbReference>
<keyword evidence="1" id="KW-0472">Membrane</keyword>
<proteinExistence type="predicted"/>
<evidence type="ECO:0000313" key="2">
    <source>
        <dbReference type="EMBL" id="MFC7705277.1"/>
    </source>
</evidence>
<keyword evidence="3" id="KW-1185">Reference proteome</keyword>
<dbReference type="RefSeq" id="WP_377404910.1">
    <property type="nucleotide sequence ID" value="NZ_JBHTFQ010000007.1"/>
</dbReference>
<dbReference type="EMBL" id="JBHTFQ010000007">
    <property type="protein sequence ID" value="MFC7705277.1"/>
    <property type="molecule type" value="Genomic_DNA"/>
</dbReference>
<name>A0ABW2UPZ0_9RHOB</name>
<protein>
    <submittedName>
        <fullName evidence="2">YqjD family protein</fullName>
    </submittedName>
</protein>
<comment type="caution">
    <text evidence="2">The sequence shown here is derived from an EMBL/GenBank/DDBJ whole genome shotgun (WGS) entry which is preliminary data.</text>
</comment>
<keyword evidence="1" id="KW-1133">Transmembrane helix</keyword>